<reference evidence="1" key="1">
    <citation type="journal article" date="2022" name="bioRxiv">
        <title>Sequencing and chromosome-scale assembly of the giantPleurodeles waltlgenome.</title>
        <authorList>
            <person name="Brown T."/>
            <person name="Elewa A."/>
            <person name="Iarovenko S."/>
            <person name="Subramanian E."/>
            <person name="Araus A.J."/>
            <person name="Petzold A."/>
            <person name="Susuki M."/>
            <person name="Suzuki K.-i.T."/>
            <person name="Hayashi T."/>
            <person name="Toyoda A."/>
            <person name="Oliveira C."/>
            <person name="Osipova E."/>
            <person name="Leigh N.D."/>
            <person name="Simon A."/>
            <person name="Yun M.H."/>
        </authorList>
    </citation>
    <scope>NUCLEOTIDE SEQUENCE</scope>
    <source>
        <strain evidence="1">20211129_DDA</strain>
        <tissue evidence="1">Liver</tissue>
    </source>
</reference>
<organism evidence="1 2">
    <name type="scientific">Pleurodeles waltl</name>
    <name type="common">Iberian ribbed newt</name>
    <dbReference type="NCBI Taxonomy" id="8319"/>
    <lineage>
        <taxon>Eukaryota</taxon>
        <taxon>Metazoa</taxon>
        <taxon>Chordata</taxon>
        <taxon>Craniata</taxon>
        <taxon>Vertebrata</taxon>
        <taxon>Euteleostomi</taxon>
        <taxon>Amphibia</taxon>
        <taxon>Batrachia</taxon>
        <taxon>Caudata</taxon>
        <taxon>Salamandroidea</taxon>
        <taxon>Salamandridae</taxon>
        <taxon>Pleurodelinae</taxon>
        <taxon>Pleurodeles</taxon>
    </lineage>
</organism>
<proteinExistence type="predicted"/>
<keyword evidence="2" id="KW-1185">Reference proteome</keyword>
<sequence length="85" mass="9822">MAYPAALEAQEYGPICLGKQRQWPDCLVDFCTLDLVKQHHMGRVKCQMNSDENGRKNTEQTQPVKLCQHNPMHLMLNNEGWFCSD</sequence>
<protein>
    <submittedName>
        <fullName evidence="1">Uncharacterized protein</fullName>
    </submittedName>
</protein>
<evidence type="ECO:0000313" key="1">
    <source>
        <dbReference type="EMBL" id="KAJ1153177.1"/>
    </source>
</evidence>
<dbReference type="Proteomes" id="UP001066276">
    <property type="component" value="Chromosome 5"/>
</dbReference>
<dbReference type="EMBL" id="JANPWB010000009">
    <property type="protein sequence ID" value="KAJ1153177.1"/>
    <property type="molecule type" value="Genomic_DNA"/>
</dbReference>
<gene>
    <name evidence="1" type="ORF">NDU88_005939</name>
</gene>
<comment type="caution">
    <text evidence="1">The sequence shown here is derived from an EMBL/GenBank/DDBJ whole genome shotgun (WGS) entry which is preliminary data.</text>
</comment>
<evidence type="ECO:0000313" key="2">
    <source>
        <dbReference type="Proteomes" id="UP001066276"/>
    </source>
</evidence>
<dbReference type="AlphaFoldDB" id="A0AAV7RKL4"/>
<name>A0AAV7RKL4_PLEWA</name>
<accession>A0AAV7RKL4</accession>